<dbReference type="SUPFAM" id="SSF46785">
    <property type="entry name" value="Winged helix' DNA-binding domain"/>
    <property type="match status" value="1"/>
</dbReference>
<dbReference type="Gene3D" id="3.40.50.2300">
    <property type="match status" value="1"/>
</dbReference>
<gene>
    <name evidence="8" type="ORF">EHV15_06500</name>
</gene>
<evidence type="ECO:0000259" key="6">
    <source>
        <dbReference type="PROSITE" id="PS51099"/>
    </source>
</evidence>
<dbReference type="InterPro" id="IPR050661">
    <property type="entry name" value="BglG_antiterminators"/>
</dbReference>
<sequence>MIALSSRQKRIIDLLSRQRNYVTAKWIADRLDLSEKTIYRELQAVEERLERERIGLKKQPGKGYMLELPAMPRNKGYQFEDPPEPSDQSTGARRIQILSELLSQAPKETSISRLAAAYYISNASIVNDLKFIEGMLEPFRLQLVRNQKGTHIRGAEEDIRKAFMHLVNELILTYPKESGCAEQNRIDRQTYRELVRQFEPGAVRFVQELLEKTEHDLSYPIGDPYYINILSHLLILIKRFEKGKLLTGKPDARQDSSLDENAFKIADSIIKHVEQYVGGSLPEEETYFIYQHLISSGAGISAYSPSATELIVRENPDIPRIAARLVACFSTLIQTGLTGDEQLRTGLIVHFKPMMNRLKYRISIKNPMLAEIKREFPAVFDITVMAMALMSAEWQGREVSEDELGYLTLYFQNSIEQQVKCKKVLLVCSSGIGTSHLLKTRILRTFPDWKIVDTVSSAKAAASWKDKADLIISTVKLRETDVPVILVSALFGEADVKLVTGRIVQEAIKGRQAGPGWSFLADVFDDADLFIAGQPRDQAVQHLWKRFKIRLNGPARLQDLNCLTLSSGDRFYLVPSGRIRQTRIGLVITTGGEGEIAALDWMIACPGEKELIWVFRQLSDWYHAQGFANRQGIIISSAQKRMVRGQLNLNKEEHHGYRPNSQ</sequence>
<dbReference type="GO" id="GO:0008982">
    <property type="term" value="F:protein-N(PI)-phosphohistidine-sugar phosphotransferase activity"/>
    <property type="evidence" value="ECO:0007669"/>
    <property type="project" value="InterPro"/>
</dbReference>
<dbReference type="OrthoDB" id="3175596at2"/>
<evidence type="ECO:0000256" key="3">
    <source>
        <dbReference type="ARBA" id="ARBA00023015"/>
    </source>
</evidence>
<dbReference type="InterPro" id="IPR036390">
    <property type="entry name" value="WH_DNA-bd_sf"/>
</dbReference>
<dbReference type="EMBL" id="RRCN01000001">
    <property type="protein sequence ID" value="RRJ62630.1"/>
    <property type="molecule type" value="Genomic_DNA"/>
</dbReference>
<keyword evidence="2" id="KW-0677">Repeat</keyword>
<dbReference type="CDD" id="cd05568">
    <property type="entry name" value="PTS_IIB_bgl_like"/>
    <property type="match status" value="1"/>
</dbReference>
<dbReference type="AlphaFoldDB" id="A0A3P3TXQ7"/>
<dbReference type="PROSITE" id="PS51372">
    <property type="entry name" value="PRD_2"/>
    <property type="match status" value="2"/>
</dbReference>
<dbReference type="Pfam" id="PF05043">
    <property type="entry name" value="Mga"/>
    <property type="match status" value="1"/>
</dbReference>
<evidence type="ECO:0000256" key="5">
    <source>
        <dbReference type="ARBA" id="ARBA00023163"/>
    </source>
</evidence>
<dbReference type="InterPro" id="IPR013196">
    <property type="entry name" value="HTH_11"/>
</dbReference>
<dbReference type="SUPFAM" id="SSF63520">
    <property type="entry name" value="PTS-regulatory domain, PRD"/>
    <property type="match status" value="2"/>
</dbReference>
<keyword evidence="9" id="KW-1185">Reference proteome</keyword>
<reference evidence="8 9" key="1">
    <citation type="submission" date="2018-11" db="EMBL/GenBank/DDBJ databases">
        <title>Genome sequencing of Paenibacillus sp. KCOM 3021 (= ChDC PVNT-B20).</title>
        <authorList>
            <person name="Kook J.-K."/>
            <person name="Park S.-N."/>
            <person name="Lim Y.K."/>
        </authorList>
    </citation>
    <scope>NUCLEOTIDE SEQUENCE [LARGE SCALE GENOMIC DNA]</scope>
    <source>
        <strain evidence="8 9">KCOM 3021</strain>
    </source>
</reference>
<dbReference type="Pfam" id="PF02302">
    <property type="entry name" value="PTS_IIB"/>
    <property type="match status" value="1"/>
</dbReference>
<evidence type="ECO:0000313" key="8">
    <source>
        <dbReference type="EMBL" id="RRJ62630.1"/>
    </source>
</evidence>
<dbReference type="PANTHER" id="PTHR30185">
    <property type="entry name" value="CRYPTIC BETA-GLUCOSIDE BGL OPERON ANTITERMINATOR"/>
    <property type="match status" value="1"/>
</dbReference>
<organism evidence="8 9">
    <name type="scientific">Paenibacillus oralis</name>
    <dbReference type="NCBI Taxonomy" id="2490856"/>
    <lineage>
        <taxon>Bacteria</taxon>
        <taxon>Bacillati</taxon>
        <taxon>Bacillota</taxon>
        <taxon>Bacilli</taxon>
        <taxon>Bacillales</taxon>
        <taxon>Paenibacillaceae</taxon>
        <taxon>Paenibacillus</taxon>
    </lineage>
</organism>
<accession>A0A3P3TXQ7</accession>
<keyword evidence="3" id="KW-0805">Transcription regulation</keyword>
<dbReference type="InterPro" id="IPR007737">
    <property type="entry name" value="Mga_HTH"/>
</dbReference>
<evidence type="ECO:0000256" key="2">
    <source>
        <dbReference type="ARBA" id="ARBA00022737"/>
    </source>
</evidence>
<dbReference type="InterPro" id="IPR003501">
    <property type="entry name" value="PTS_EIIB_2/3"/>
</dbReference>
<dbReference type="Pfam" id="PF00874">
    <property type="entry name" value="PRD"/>
    <property type="match status" value="2"/>
</dbReference>
<feature type="domain" description="PRD" evidence="7">
    <location>
        <begin position="197"/>
        <end position="303"/>
    </location>
</feature>
<evidence type="ECO:0000256" key="4">
    <source>
        <dbReference type="ARBA" id="ARBA00023159"/>
    </source>
</evidence>
<evidence type="ECO:0000259" key="7">
    <source>
        <dbReference type="PROSITE" id="PS51372"/>
    </source>
</evidence>
<dbReference type="SUPFAM" id="SSF52794">
    <property type="entry name" value="PTS system IIB component-like"/>
    <property type="match status" value="1"/>
</dbReference>
<proteinExistence type="predicted"/>
<keyword evidence="1" id="KW-0808">Transferase</keyword>
<dbReference type="GO" id="GO:0009401">
    <property type="term" value="P:phosphoenolpyruvate-dependent sugar phosphotransferase system"/>
    <property type="evidence" value="ECO:0007669"/>
    <property type="project" value="InterPro"/>
</dbReference>
<dbReference type="PROSITE" id="PS51099">
    <property type="entry name" value="PTS_EIIB_TYPE_2"/>
    <property type="match status" value="1"/>
</dbReference>
<evidence type="ECO:0000313" key="9">
    <source>
        <dbReference type="Proteomes" id="UP000267017"/>
    </source>
</evidence>
<name>A0A3P3TXQ7_9BACL</name>
<comment type="caution">
    <text evidence="8">The sequence shown here is derived from an EMBL/GenBank/DDBJ whole genome shotgun (WGS) entry which is preliminary data.</text>
</comment>
<dbReference type="InterPro" id="IPR013011">
    <property type="entry name" value="PTS_EIIB_2"/>
</dbReference>
<dbReference type="InterPro" id="IPR036095">
    <property type="entry name" value="PTS_EIIB-like_sf"/>
</dbReference>
<keyword evidence="5" id="KW-0804">Transcription</keyword>
<dbReference type="GO" id="GO:0006355">
    <property type="term" value="P:regulation of DNA-templated transcription"/>
    <property type="evidence" value="ECO:0007669"/>
    <property type="project" value="InterPro"/>
</dbReference>
<protein>
    <submittedName>
        <fullName evidence="8">Transcription antiterminator</fullName>
    </submittedName>
</protein>
<dbReference type="InterPro" id="IPR011608">
    <property type="entry name" value="PRD"/>
</dbReference>
<feature type="domain" description="PTS EIIB type-2" evidence="6">
    <location>
        <begin position="422"/>
        <end position="511"/>
    </location>
</feature>
<dbReference type="InterPro" id="IPR036634">
    <property type="entry name" value="PRD_sf"/>
</dbReference>
<dbReference type="RefSeq" id="WP_128630517.1">
    <property type="nucleotide sequence ID" value="NZ_RRCN01000001.1"/>
</dbReference>
<dbReference type="Gene3D" id="1.10.1790.10">
    <property type="entry name" value="PRD domain"/>
    <property type="match status" value="2"/>
</dbReference>
<dbReference type="Gene3D" id="1.10.10.10">
    <property type="entry name" value="Winged helix-like DNA-binding domain superfamily/Winged helix DNA-binding domain"/>
    <property type="match status" value="2"/>
</dbReference>
<dbReference type="PANTHER" id="PTHR30185:SF18">
    <property type="entry name" value="TRANSCRIPTIONAL REGULATOR MTLR"/>
    <property type="match status" value="1"/>
</dbReference>
<dbReference type="InterPro" id="IPR036388">
    <property type="entry name" value="WH-like_DNA-bd_sf"/>
</dbReference>
<keyword evidence="4" id="KW-0010">Activator</keyword>
<evidence type="ECO:0000256" key="1">
    <source>
        <dbReference type="ARBA" id="ARBA00022679"/>
    </source>
</evidence>
<feature type="domain" description="PRD" evidence="7">
    <location>
        <begin position="313"/>
        <end position="421"/>
    </location>
</feature>
<dbReference type="Pfam" id="PF08279">
    <property type="entry name" value="HTH_11"/>
    <property type="match status" value="1"/>
</dbReference>
<dbReference type="Proteomes" id="UP000267017">
    <property type="component" value="Unassembled WGS sequence"/>
</dbReference>